<evidence type="ECO:0000313" key="11">
    <source>
        <dbReference type="Proteomes" id="UP000000391"/>
    </source>
</evidence>
<feature type="domain" description="Enolpyruvate transferase" evidence="9">
    <location>
        <begin position="8"/>
        <end position="415"/>
    </location>
</feature>
<sequence>MKVGVDNSKLHGELYAPPSKSYTHRAITIGSLSHQSTIHRPLLSADTEATIRACEMFGANIEKKNNKLEINGIDGAPHVPEDVIDVENSGTTLRFMTALATLTDGVTVLTGDRSVRTRPNGPLLEVLQNLGVDVFSTRNNGRAPLVVKGGLKGAITKIDGSISSQFVSALLIACPLTNNSTTLSIKGELKSKPYVDITTEIIEKAGCEIFVDKNHNTKFIIPAKQKYDLKEYTVPGDFSSASYLLAAAAMTGSKVTVKNLFPSKQGDVKIIDILEQMGANIHWDKDKGDVSVNGGDLNGITVDLGASPDLFPTIAVLGTVAKGTTVIRNAEHVRYKETDRIHAMANELQKMGIKVKEEKDRLTVNGGNLKKANVYGWHDHRIVMALTIAGLIAGDTTVDTAESVFISYPNFFEDMRKIGANIKIVNE</sequence>
<feature type="binding site" evidence="8">
    <location>
        <position position="21"/>
    </location>
    <ligand>
        <name>3-phosphoshikimate</name>
        <dbReference type="ChEBI" id="CHEBI:145989"/>
    </ligand>
</feature>
<dbReference type="InterPro" id="IPR006264">
    <property type="entry name" value="EPSP_synthase"/>
</dbReference>
<keyword evidence="6 8" id="KW-0057">Aromatic amino acid biosynthesis</keyword>
<gene>
    <name evidence="8" type="primary">aroA</name>
    <name evidence="10" type="ordered locus">Metev_0901</name>
</gene>
<dbReference type="CDD" id="cd01556">
    <property type="entry name" value="EPSP_synthase"/>
    <property type="match status" value="1"/>
</dbReference>
<evidence type="ECO:0000256" key="1">
    <source>
        <dbReference type="ARBA" id="ARBA00004811"/>
    </source>
</evidence>
<comment type="caution">
    <text evidence="8">Lacks conserved residue(s) required for the propagation of feature annotation.</text>
</comment>
<feature type="binding site" evidence="8">
    <location>
        <position position="25"/>
    </location>
    <ligand>
        <name>3-phosphoshikimate</name>
        <dbReference type="ChEBI" id="CHEBI:145989"/>
    </ligand>
</feature>
<dbReference type="InterPro" id="IPR001986">
    <property type="entry name" value="Enolpyruvate_Tfrase_dom"/>
</dbReference>
<evidence type="ECO:0000313" key="10">
    <source>
        <dbReference type="EMBL" id="ADI73797.1"/>
    </source>
</evidence>
<dbReference type="FunFam" id="3.65.10.10:FF:000012">
    <property type="entry name" value="Pentafunctional AROM polypeptide"/>
    <property type="match status" value="1"/>
</dbReference>
<dbReference type="GO" id="GO:0009073">
    <property type="term" value="P:aromatic amino acid family biosynthetic process"/>
    <property type="evidence" value="ECO:0007669"/>
    <property type="project" value="UniProtKB-KW"/>
</dbReference>
<keyword evidence="4 8" id="KW-0028">Amino-acid biosynthesis</keyword>
<dbReference type="EC" id="2.5.1.19" evidence="8"/>
<dbReference type="PROSITE" id="PS00885">
    <property type="entry name" value="EPSP_SYNTHASE_2"/>
    <property type="match status" value="1"/>
</dbReference>
<feature type="binding site" evidence="8">
    <location>
        <position position="336"/>
    </location>
    <ligand>
        <name>3-phosphoshikimate</name>
        <dbReference type="ChEBI" id="CHEBI:145989"/>
    </ligand>
</feature>
<feature type="binding site" evidence="8">
    <location>
        <position position="165"/>
    </location>
    <ligand>
        <name>3-phosphoshikimate</name>
        <dbReference type="ChEBI" id="CHEBI:145989"/>
    </ligand>
</feature>
<feature type="binding site" evidence="8">
    <location>
        <position position="118"/>
    </location>
    <ligand>
        <name>phosphoenolpyruvate</name>
        <dbReference type="ChEBI" id="CHEBI:58702"/>
    </ligand>
</feature>
<dbReference type="GO" id="GO:0003866">
    <property type="term" value="F:3-phosphoshikimate 1-carboxyvinyltransferase activity"/>
    <property type="evidence" value="ECO:0007669"/>
    <property type="project" value="UniProtKB-UniRule"/>
</dbReference>
<keyword evidence="5 8" id="KW-0808">Transferase</keyword>
<proteinExistence type="inferred from homology"/>
<dbReference type="PANTHER" id="PTHR21090">
    <property type="entry name" value="AROM/DEHYDROQUINATE SYNTHASE"/>
    <property type="match status" value="1"/>
</dbReference>
<feature type="active site" description="Proton acceptor" evidence="8">
    <location>
        <position position="309"/>
    </location>
</feature>
<comment type="function">
    <text evidence="8">Catalyzes the transfer of the enolpyruvyl moiety of phosphoenolpyruvate (PEP) to the 5-hydroxyl of shikimate-3-phosphate (S3P) to produce enolpyruvyl shikimate-3-phosphate and inorganic phosphate.</text>
</comment>
<feature type="binding site" evidence="8">
    <location>
        <position position="20"/>
    </location>
    <ligand>
        <name>3-phosphoshikimate</name>
        <dbReference type="ChEBI" id="CHEBI:145989"/>
    </ligand>
</feature>
<evidence type="ECO:0000256" key="3">
    <source>
        <dbReference type="ARBA" id="ARBA00022490"/>
    </source>
</evidence>
<dbReference type="GO" id="GO:0008652">
    <property type="term" value="P:amino acid biosynthetic process"/>
    <property type="evidence" value="ECO:0007669"/>
    <property type="project" value="UniProtKB-KW"/>
</dbReference>
<evidence type="ECO:0000256" key="8">
    <source>
        <dbReference type="HAMAP-Rule" id="MF_00210"/>
    </source>
</evidence>
<dbReference type="HOGENOM" id="CLU_024321_0_0_2"/>
<dbReference type="GeneID" id="9346530"/>
<feature type="binding site" evidence="8">
    <location>
        <position position="309"/>
    </location>
    <ligand>
        <name>3-phosphoshikimate</name>
        <dbReference type="ChEBI" id="CHEBI:145989"/>
    </ligand>
</feature>
<dbReference type="PIRSF" id="PIRSF000505">
    <property type="entry name" value="EPSPS"/>
    <property type="match status" value="1"/>
</dbReference>
<comment type="similarity">
    <text evidence="2 8">Belongs to the EPSP synthase family.</text>
</comment>
<evidence type="ECO:0000256" key="6">
    <source>
        <dbReference type="ARBA" id="ARBA00023141"/>
    </source>
</evidence>
<name>D7E8X6_METEZ</name>
<feature type="binding site" evidence="8">
    <location>
        <position position="191"/>
    </location>
    <ligand>
        <name>3-phosphoshikimate</name>
        <dbReference type="ChEBI" id="CHEBI:145989"/>
    </ligand>
</feature>
<feature type="binding site" evidence="8">
    <location>
        <position position="163"/>
    </location>
    <ligand>
        <name>3-phosphoshikimate</name>
        <dbReference type="ChEBI" id="CHEBI:145989"/>
    </ligand>
</feature>
<dbReference type="NCBIfam" id="TIGR01356">
    <property type="entry name" value="aroA"/>
    <property type="match status" value="1"/>
</dbReference>
<organism evidence="10 11">
    <name type="scientific">Methanohalobium evestigatum (strain ATCC BAA-1072 / DSM 3721 / NBRC 107634 / OCM 161 / Z-7303)</name>
    <dbReference type="NCBI Taxonomy" id="644295"/>
    <lineage>
        <taxon>Archaea</taxon>
        <taxon>Methanobacteriati</taxon>
        <taxon>Methanobacteriota</taxon>
        <taxon>Stenosarchaea group</taxon>
        <taxon>Methanomicrobia</taxon>
        <taxon>Methanosarcinales</taxon>
        <taxon>Methanosarcinaceae</taxon>
        <taxon>Methanohalobium</taxon>
    </lineage>
</organism>
<comment type="subunit">
    <text evidence="8">Monomer.</text>
</comment>
<protein>
    <recommendedName>
        <fullName evidence="8">3-phosphoshikimate 1-carboxyvinyltransferase</fullName>
        <ecNumber evidence="8">2.5.1.19</ecNumber>
    </recommendedName>
    <alternativeName>
        <fullName evidence="8">5-enolpyruvylshikimate-3-phosphate synthase</fullName>
        <shortName evidence="8">EPSP synthase</shortName>
        <shortName evidence="8">EPSPS</shortName>
    </alternativeName>
</protein>
<evidence type="ECO:0000256" key="7">
    <source>
        <dbReference type="ARBA" id="ARBA00044633"/>
    </source>
</evidence>
<keyword evidence="3 8" id="KW-0963">Cytoplasm</keyword>
<comment type="subcellular location">
    <subcellularLocation>
        <location evidence="8">Cytoplasm</location>
    </subcellularLocation>
</comment>
<dbReference type="AlphaFoldDB" id="D7E8X6"/>
<evidence type="ECO:0000256" key="5">
    <source>
        <dbReference type="ARBA" id="ARBA00022679"/>
    </source>
</evidence>
<dbReference type="InterPro" id="IPR013792">
    <property type="entry name" value="RNA3'P_cycl/enolpyr_Trfase_a/b"/>
</dbReference>
<dbReference type="OrthoDB" id="43788at2157"/>
<accession>D7E8X6</accession>
<dbReference type="SUPFAM" id="SSF55205">
    <property type="entry name" value="EPT/RTPC-like"/>
    <property type="match status" value="1"/>
</dbReference>
<feature type="binding site" evidence="8">
    <location>
        <position position="90"/>
    </location>
    <ligand>
        <name>phosphoenolpyruvate</name>
        <dbReference type="ChEBI" id="CHEBI:58702"/>
    </ligand>
</feature>
<dbReference type="GO" id="GO:0005737">
    <property type="term" value="C:cytoplasm"/>
    <property type="evidence" value="ECO:0007669"/>
    <property type="project" value="UniProtKB-SubCell"/>
</dbReference>
<feature type="binding site" evidence="8">
    <location>
        <position position="164"/>
    </location>
    <ligand>
        <name>3-phosphoshikimate</name>
        <dbReference type="ChEBI" id="CHEBI:145989"/>
    </ligand>
</feature>
<feature type="binding site" evidence="8">
    <location>
        <position position="20"/>
    </location>
    <ligand>
        <name>phosphoenolpyruvate</name>
        <dbReference type="ChEBI" id="CHEBI:58702"/>
    </ligand>
</feature>
<comment type="pathway">
    <text evidence="1">Metabolic intermediate biosynthesis; chorismate biosynthesis; chorismate from D-erythrose 4-phosphate and phosphoenolpyruvate: step 6/7.</text>
</comment>
<dbReference type="RefSeq" id="WP_013194365.1">
    <property type="nucleotide sequence ID" value="NC_014253.1"/>
</dbReference>
<dbReference type="KEGG" id="mev:Metev_0901"/>
<feature type="binding site" evidence="8">
    <location>
        <position position="165"/>
    </location>
    <ligand>
        <name>phosphoenolpyruvate</name>
        <dbReference type="ChEBI" id="CHEBI:58702"/>
    </ligand>
</feature>
<dbReference type="PANTHER" id="PTHR21090:SF5">
    <property type="entry name" value="PENTAFUNCTIONAL AROM POLYPEPTIDE"/>
    <property type="match status" value="1"/>
</dbReference>
<feature type="binding site" evidence="8">
    <location>
        <position position="340"/>
    </location>
    <ligand>
        <name>phosphoenolpyruvate</name>
        <dbReference type="ChEBI" id="CHEBI:58702"/>
    </ligand>
</feature>
<dbReference type="HAMAP" id="MF_00210">
    <property type="entry name" value="EPSP_synth"/>
    <property type="match status" value="1"/>
</dbReference>
<dbReference type="Gene3D" id="3.65.10.10">
    <property type="entry name" value="Enolpyruvate transferase domain"/>
    <property type="match status" value="2"/>
</dbReference>
<dbReference type="InterPro" id="IPR023193">
    <property type="entry name" value="EPSP_synthase_CS"/>
</dbReference>
<dbReference type="GO" id="GO:0009423">
    <property type="term" value="P:chorismate biosynthetic process"/>
    <property type="evidence" value="ECO:0007669"/>
    <property type="project" value="UniProtKB-UniRule"/>
</dbReference>
<evidence type="ECO:0000256" key="4">
    <source>
        <dbReference type="ARBA" id="ARBA00022605"/>
    </source>
</evidence>
<evidence type="ECO:0000259" key="9">
    <source>
        <dbReference type="Pfam" id="PF00275"/>
    </source>
</evidence>
<dbReference type="UniPathway" id="UPA00053">
    <property type="reaction ID" value="UER00089"/>
</dbReference>
<feature type="binding site" evidence="8">
    <location>
        <position position="381"/>
    </location>
    <ligand>
        <name>phosphoenolpyruvate</name>
        <dbReference type="ChEBI" id="CHEBI:58702"/>
    </ligand>
</feature>
<dbReference type="InterPro" id="IPR036968">
    <property type="entry name" value="Enolpyruvate_Tfrase_sf"/>
</dbReference>
<evidence type="ECO:0000256" key="2">
    <source>
        <dbReference type="ARBA" id="ARBA00009948"/>
    </source>
</evidence>
<dbReference type="Pfam" id="PF00275">
    <property type="entry name" value="EPSP_synthase"/>
    <property type="match status" value="1"/>
</dbReference>
<dbReference type="EMBL" id="CP002069">
    <property type="protein sequence ID" value="ADI73797.1"/>
    <property type="molecule type" value="Genomic_DNA"/>
</dbReference>
<dbReference type="STRING" id="644295.Metev_0901"/>
<comment type="catalytic activity">
    <reaction evidence="7">
        <text>3-phosphoshikimate + phosphoenolpyruvate = 5-O-(1-carboxyvinyl)-3-phosphoshikimate + phosphate</text>
        <dbReference type="Rhea" id="RHEA:21256"/>
        <dbReference type="ChEBI" id="CHEBI:43474"/>
        <dbReference type="ChEBI" id="CHEBI:57701"/>
        <dbReference type="ChEBI" id="CHEBI:58702"/>
        <dbReference type="ChEBI" id="CHEBI:145989"/>
        <dbReference type="EC" id="2.5.1.19"/>
    </reaction>
    <physiologicalReaction direction="left-to-right" evidence="7">
        <dbReference type="Rhea" id="RHEA:21257"/>
    </physiologicalReaction>
</comment>
<reference evidence="10 11" key="1">
    <citation type="submission" date="2010-06" db="EMBL/GenBank/DDBJ databases">
        <title>Complete sequence chromosome of Methanohalobium evestigatum Z-7303.</title>
        <authorList>
            <consortium name="US DOE Joint Genome Institute"/>
            <person name="Lucas S."/>
            <person name="Copeland A."/>
            <person name="Lapidus A."/>
            <person name="Cheng J.-F."/>
            <person name="Bruce D."/>
            <person name="Goodwin L."/>
            <person name="Pitluck S."/>
            <person name="Saunders E."/>
            <person name="Detter J.C."/>
            <person name="Han C."/>
            <person name="Tapia R."/>
            <person name="Land M."/>
            <person name="Hauser L."/>
            <person name="Kyrpides N."/>
            <person name="Mikhailova N."/>
            <person name="Sieprawska-Lupa M."/>
            <person name="Whitman W.B."/>
            <person name="Anderson I."/>
            <person name="Woyke T."/>
        </authorList>
    </citation>
    <scope>NUCLEOTIDE SEQUENCE [LARGE SCALE GENOMIC DNA]</scope>
    <source>
        <strain evidence="11">ATCC BAA-1072 / DSM 3721 / NBRC 107634 / OCM 161 / Z-7303</strain>
    </source>
</reference>
<keyword evidence="11" id="KW-1185">Reference proteome</keyword>
<dbReference type="Proteomes" id="UP000000391">
    <property type="component" value="Chromosome"/>
</dbReference>